<dbReference type="AlphaFoldDB" id="A0A5B0RJC8"/>
<evidence type="ECO:0000256" key="1">
    <source>
        <dbReference type="SAM" id="MobiDB-lite"/>
    </source>
</evidence>
<organism evidence="3 4">
    <name type="scientific">Puccinia graminis f. sp. tritici</name>
    <dbReference type="NCBI Taxonomy" id="56615"/>
    <lineage>
        <taxon>Eukaryota</taxon>
        <taxon>Fungi</taxon>
        <taxon>Dikarya</taxon>
        <taxon>Basidiomycota</taxon>
        <taxon>Pucciniomycotina</taxon>
        <taxon>Pucciniomycetes</taxon>
        <taxon>Pucciniales</taxon>
        <taxon>Pucciniaceae</taxon>
        <taxon>Puccinia</taxon>
    </lineage>
</organism>
<evidence type="ECO:0000256" key="2">
    <source>
        <dbReference type="SAM" id="SignalP"/>
    </source>
</evidence>
<evidence type="ECO:0000313" key="3">
    <source>
        <dbReference type="EMBL" id="KAA1125228.1"/>
    </source>
</evidence>
<feature type="compositionally biased region" description="Basic and acidic residues" evidence="1">
    <location>
        <begin position="140"/>
        <end position="151"/>
    </location>
</feature>
<sequence length="186" mass="20152">MYLRSVLFLLLGAALGLVSAGYQRYANKPFACNAKFPQGYCGKPAGNQLYYMFEAFHGYGNHLNCNGLQMKSTWCCNNLPIMTSFVCELTDSWIQHPIIYPISPLQPGHLASTRYIFVGKDKTSLKTTQQQSSLNGALHAPRDAKKSVEGEKGDVLASSLTSKGVVTMGKLTTDATIVTGAAQGGY</sequence>
<feature type="region of interest" description="Disordered" evidence="1">
    <location>
        <begin position="129"/>
        <end position="151"/>
    </location>
</feature>
<comment type="caution">
    <text evidence="3">The sequence shown here is derived from an EMBL/GenBank/DDBJ whole genome shotgun (WGS) entry which is preliminary data.</text>
</comment>
<dbReference type="Proteomes" id="UP000325313">
    <property type="component" value="Unassembled WGS sequence"/>
</dbReference>
<evidence type="ECO:0000313" key="4">
    <source>
        <dbReference type="Proteomes" id="UP000325313"/>
    </source>
</evidence>
<feature type="signal peptide" evidence="2">
    <location>
        <begin position="1"/>
        <end position="20"/>
    </location>
</feature>
<name>A0A5B0RJC8_PUCGR</name>
<gene>
    <name evidence="3" type="ORF">PGTUg99_009548</name>
</gene>
<reference evidence="3 4" key="1">
    <citation type="submission" date="2019-05" db="EMBL/GenBank/DDBJ databases">
        <title>Emergence of the Ug99 lineage of the wheat stem rust pathogen through somatic hybridization.</title>
        <authorList>
            <person name="Li F."/>
            <person name="Upadhyaya N.M."/>
            <person name="Sperschneider J."/>
            <person name="Matny O."/>
            <person name="Nguyen-Phuc H."/>
            <person name="Mago R."/>
            <person name="Raley C."/>
            <person name="Miller M.E."/>
            <person name="Silverstein K.A.T."/>
            <person name="Henningsen E."/>
            <person name="Hirsch C.D."/>
            <person name="Visser B."/>
            <person name="Pretorius Z.A."/>
            <person name="Steffenson B.J."/>
            <person name="Schwessinger B."/>
            <person name="Dodds P.N."/>
            <person name="Figueroa M."/>
        </authorList>
    </citation>
    <scope>NUCLEOTIDE SEQUENCE [LARGE SCALE GENOMIC DNA]</scope>
    <source>
        <strain evidence="3 4">Ug99</strain>
    </source>
</reference>
<feature type="chain" id="PRO_5022766977" description="Secreted protein" evidence="2">
    <location>
        <begin position="21"/>
        <end position="186"/>
    </location>
</feature>
<protein>
    <recommendedName>
        <fullName evidence="5">Secreted protein</fullName>
    </recommendedName>
</protein>
<proteinExistence type="predicted"/>
<keyword evidence="2" id="KW-0732">Signal</keyword>
<dbReference type="EMBL" id="VDEP01000181">
    <property type="protein sequence ID" value="KAA1125228.1"/>
    <property type="molecule type" value="Genomic_DNA"/>
</dbReference>
<evidence type="ECO:0008006" key="5">
    <source>
        <dbReference type="Google" id="ProtNLM"/>
    </source>
</evidence>
<accession>A0A5B0RJC8</accession>